<feature type="chain" id="PRO_5032502282" evidence="3">
    <location>
        <begin position="25"/>
        <end position="272"/>
    </location>
</feature>
<name>A0A834GHY3_RHOSS</name>
<feature type="signal peptide" evidence="3">
    <location>
        <begin position="1"/>
        <end position="24"/>
    </location>
</feature>
<dbReference type="Proteomes" id="UP000626092">
    <property type="component" value="Unassembled WGS sequence"/>
</dbReference>
<evidence type="ECO:0000313" key="5">
    <source>
        <dbReference type="Proteomes" id="UP000626092"/>
    </source>
</evidence>
<comment type="caution">
    <text evidence="4">The sequence shown here is derived from an EMBL/GenBank/DDBJ whole genome shotgun (WGS) entry which is preliminary data.</text>
</comment>
<gene>
    <name evidence="4" type="ORF">RHSIM_Rhsim09G0018000</name>
</gene>
<feature type="transmembrane region" description="Helical" evidence="2">
    <location>
        <begin position="112"/>
        <end position="135"/>
    </location>
</feature>
<evidence type="ECO:0000256" key="1">
    <source>
        <dbReference type="SAM" id="MobiDB-lite"/>
    </source>
</evidence>
<keyword evidence="2" id="KW-0812">Transmembrane</keyword>
<dbReference type="OrthoDB" id="10428523at2759"/>
<accession>A0A834GHY3</accession>
<dbReference type="AlphaFoldDB" id="A0A834GHY3"/>
<keyword evidence="5" id="KW-1185">Reference proteome</keyword>
<keyword evidence="2" id="KW-1133">Transmembrane helix</keyword>
<sequence>MAKCKFSFALWLLALLFSPKPASTRLTQRRYASSSNVASLLPNNADYIIAGNVAPPPNEETYFFTPFYSRKLREGFRLLKGGRSRSRSSGIKLSDLSPGPSPSGEPTESHEAILSVMTVIVCVAALVGVAVVVVANRGSREMVDFWVGDDSYWAKLVLIFVFTMSFACSVLVPGLQRSRVDLILETRAKMVVKTPDQIMWLYNIWGLAGGQDLKLRACLIARLGKWDLKLRVRLIARLERRFFKLRAHLIARLERRHLKLWARLIAGLERWH</sequence>
<reference evidence="4" key="1">
    <citation type="submission" date="2019-11" db="EMBL/GenBank/DDBJ databases">
        <authorList>
            <person name="Liu Y."/>
            <person name="Hou J."/>
            <person name="Li T.-Q."/>
            <person name="Guan C.-H."/>
            <person name="Wu X."/>
            <person name="Wu H.-Z."/>
            <person name="Ling F."/>
            <person name="Zhang R."/>
            <person name="Shi X.-G."/>
            <person name="Ren J.-P."/>
            <person name="Chen E.-F."/>
            <person name="Sun J.-M."/>
        </authorList>
    </citation>
    <scope>NUCLEOTIDE SEQUENCE</scope>
    <source>
        <strain evidence="4">Adult_tree_wgs_1</strain>
        <tissue evidence="4">Leaves</tissue>
    </source>
</reference>
<feature type="region of interest" description="Disordered" evidence="1">
    <location>
        <begin position="82"/>
        <end position="108"/>
    </location>
</feature>
<keyword evidence="2" id="KW-0472">Membrane</keyword>
<protein>
    <submittedName>
        <fullName evidence="4">Uncharacterized protein</fullName>
    </submittedName>
</protein>
<feature type="transmembrane region" description="Helical" evidence="2">
    <location>
        <begin position="156"/>
        <end position="175"/>
    </location>
</feature>
<evidence type="ECO:0000256" key="3">
    <source>
        <dbReference type="SAM" id="SignalP"/>
    </source>
</evidence>
<organism evidence="4 5">
    <name type="scientific">Rhododendron simsii</name>
    <name type="common">Sims's rhododendron</name>
    <dbReference type="NCBI Taxonomy" id="118357"/>
    <lineage>
        <taxon>Eukaryota</taxon>
        <taxon>Viridiplantae</taxon>
        <taxon>Streptophyta</taxon>
        <taxon>Embryophyta</taxon>
        <taxon>Tracheophyta</taxon>
        <taxon>Spermatophyta</taxon>
        <taxon>Magnoliopsida</taxon>
        <taxon>eudicotyledons</taxon>
        <taxon>Gunneridae</taxon>
        <taxon>Pentapetalae</taxon>
        <taxon>asterids</taxon>
        <taxon>Ericales</taxon>
        <taxon>Ericaceae</taxon>
        <taxon>Ericoideae</taxon>
        <taxon>Rhodoreae</taxon>
        <taxon>Rhododendron</taxon>
    </lineage>
</organism>
<proteinExistence type="predicted"/>
<evidence type="ECO:0000256" key="2">
    <source>
        <dbReference type="SAM" id="Phobius"/>
    </source>
</evidence>
<dbReference type="EMBL" id="WJXA01000009">
    <property type="protein sequence ID" value="KAF7132366.1"/>
    <property type="molecule type" value="Genomic_DNA"/>
</dbReference>
<evidence type="ECO:0000313" key="4">
    <source>
        <dbReference type="EMBL" id="KAF7132366.1"/>
    </source>
</evidence>
<keyword evidence="3" id="KW-0732">Signal</keyword>